<dbReference type="PANTHER" id="PTHR33376">
    <property type="match status" value="1"/>
</dbReference>
<evidence type="ECO:0000256" key="1">
    <source>
        <dbReference type="ARBA" id="ARBA00004418"/>
    </source>
</evidence>
<evidence type="ECO:0000256" key="2">
    <source>
        <dbReference type="ARBA" id="ARBA00009023"/>
    </source>
</evidence>
<evidence type="ECO:0000313" key="8">
    <source>
        <dbReference type="Proteomes" id="UP000015347"/>
    </source>
</evidence>
<proteinExistence type="inferred from homology"/>
<dbReference type="Pfam" id="PF03480">
    <property type="entry name" value="DctP"/>
    <property type="match status" value="1"/>
</dbReference>
<dbReference type="OrthoDB" id="8673861at2"/>
<keyword evidence="8" id="KW-1185">Reference proteome</keyword>
<gene>
    <name evidence="7" type="ORF">Salmuc_02661</name>
</gene>
<feature type="signal peptide" evidence="6">
    <location>
        <begin position="1"/>
        <end position="22"/>
    </location>
</feature>
<evidence type="ECO:0000256" key="6">
    <source>
        <dbReference type="SAM" id="SignalP"/>
    </source>
</evidence>
<dbReference type="AlphaFoldDB" id="S9R094"/>
<dbReference type="CDD" id="cd13603">
    <property type="entry name" value="PBP2_TRAP_Siap_TeaA_like"/>
    <property type="match status" value="1"/>
</dbReference>
<feature type="chain" id="PRO_5004555689" evidence="6">
    <location>
        <begin position="23"/>
        <end position="340"/>
    </location>
</feature>
<name>S9R094_9RHOB</name>
<dbReference type="InterPro" id="IPR038404">
    <property type="entry name" value="TRAP_DctP_sf"/>
</dbReference>
<dbReference type="Gene3D" id="3.40.190.170">
    <property type="entry name" value="Bacterial extracellular solute-binding protein, family 7"/>
    <property type="match status" value="1"/>
</dbReference>
<evidence type="ECO:0000256" key="3">
    <source>
        <dbReference type="ARBA" id="ARBA00022448"/>
    </source>
</evidence>
<dbReference type="PANTHER" id="PTHR33376:SF4">
    <property type="entry name" value="SIALIC ACID-BINDING PERIPLASMIC PROTEIN SIAP"/>
    <property type="match status" value="1"/>
</dbReference>
<dbReference type="InterPro" id="IPR004682">
    <property type="entry name" value="TRAP_DctP"/>
</dbReference>
<dbReference type="PIRSF" id="PIRSF006470">
    <property type="entry name" value="DctB"/>
    <property type="match status" value="1"/>
</dbReference>
<dbReference type="NCBIfam" id="NF037995">
    <property type="entry name" value="TRAP_S1"/>
    <property type="match status" value="1"/>
</dbReference>
<comment type="similarity">
    <text evidence="2">Belongs to the bacterial solute-binding protein 7 family.</text>
</comment>
<dbReference type="EMBL" id="APVH01000009">
    <property type="protein sequence ID" value="EPX85282.1"/>
    <property type="molecule type" value="Genomic_DNA"/>
</dbReference>
<dbReference type="GO" id="GO:0030288">
    <property type="term" value="C:outer membrane-bounded periplasmic space"/>
    <property type="evidence" value="ECO:0007669"/>
    <property type="project" value="InterPro"/>
</dbReference>
<accession>S9R094</accession>
<reference evidence="8" key="1">
    <citation type="journal article" date="2014" name="Stand. Genomic Sci.">
        <title>Genome sequence of the exopolysaccharide-producing Salipiger mucosus type strain (DSM 16094(T)), a moderately halophilic member of the Roseobacter clade.</title>
        <authorList>
            <person name="Riedel T."/>
            <person name="Spring S."/>
            <person name="Fiebig A."/>
            <person name="Petersen J."/>
            <person name="Kyrpides N.C."/>
            <person name="Goker M."/>
            <person name="Klenk H.P."/>
        </authorList>
    </citation>
    <scope>NUCLEOTIDE SEQUENCE [LARGE SCALE GENOMIC DNA]</scope>
    <source>
        <strain evidence="8">DSM 16094</strain>
    </source>
</reference>
<dbReference type="InterPro" id="IPR018389">
    <property type="entry name" value="DctP_fam"/>
</dbReference>
<keyword evidence="4 6" id="KW-0732">Signal</keyword>
<evidence type="ECO:0000256" key="5">
    <source>
        <dbReference type="ARBA" id="ARBA00022764"/>
    </source>
</evidence>
<organism evidence="7 8">
    <name type="scientific">Salipiger mucosus DSM 16094</name>
    <dbReference type="NCBI Taxonomy" id="1123237"/>
    <lineage>
        <taxon>Bacteria</taxon>
        <taxon>Pseudomonadati</taxon>
        <taxon>Pseudomonadota</taxon>
        <taxon>Alphaproteobacteria</taxon>
        <taxon>Rhodobacterales</taxon>
        <taxon>Roseobacteraceae</taxon>
        <taxon>Salipiger</taxon>
    </lineage>
</organism>
<dbReference type="STRING" id="1123237.Salmuc_02661"/>
<dbReference type="HOGENOM" id="CLU_036176_1_2_5"/>
<dbReference type="NCBIfam" id="TIGR00787">
    <property type="entry name" value="dctP"/>
    <property type="match status" value="1"/>
</dbReference>
<evidence type="ECO:0000256" key="4">
    <source>
        <dbReference type="ARBA" id="ARBA00022729"/>
    </source>
</evidence>
<keyword evidence="5" id="KW-0574">Periplasm</keyword>
<dbReference type="RefSeq" id="WP_020039850.1">
    <property type="nucleotide sequence ID" value="NZ_KE557273.1"/>
</dbReference>
<comment type="subcellular location">
    <subcellularLocation>
        <location evidence="1">Periplasm</location>
    </subcellularLocation>
</comment>
<comment type="caution">
    <text evidence="7">The sequence shown here is derived from an EMBL/GenBank/DDBJ whole genome shotgun (WGS) entry which is preliminary data.</text>
</comment>
<dbReference type="eggNOG" id="COG1638">
    <property type="taxonomic scope" value="Bacteria"/>
</dbReference>
<dbReference type="Proteomes" id="UP000015347">
    <property type="component" value="Unassembled WGS sequence"/>
</dbReference>
<protein>
    <submittedName>
        <fullName evidence="7">TRAP-type transport system, periplasmic component, predicted N-acetylneuraminate-binding protein</fullName>
    </submittedName>
</protein>
<dbReference type="GO" id="GO:0055085">
    <property type="term" value="P:transmembrane transport"/>
    <property type="evidence" value="ECO:0007669"/>
    <property type="project" value="InterPro"/>
</dbReference>
<evidence type="ECO:0000313" key="7">
    <source>
        <dbReference type="EMBL" id="EPX85282.1"/>
    </source>
</evidence>
<sequence>MTYGMKAALLASAMLVAGPLAAQERLKATWTDPDDPTTAPVTAYMHVLEDQVERLTGDAYDVELYPNGQLGDQRAMVQQVSRGSLHFANIASGVLASLGYPELGIVDMPFLFKSRAHFNATMNRDNPFIAKLLDDVAAETGVRVISLHPYGFRNMTTKDTAVMEPADMDGLRMRTMEVVPHQKMMEALGATPVPIPYLELYTSLQTGVVDGQENPPSNIIMQRFYQVQGHMTETQHVMTVGAVITNEEWWQGLDEGERKAILAADAEASLAHDGIGAVQDLLGVQTLRDEGVEVHTPGPEQMEAFRAATVEPTKAWASEQFGEEFVSEFFAHMAGFDARF</sequence>
<keyword evidence="3" id="KW-0813">Transport</keyword>